<dbReference type="SMART" id="SM00739">
    <property type="entry name" value="KOW"/>
    <property type="match status" value="1"/>
</dbReference>
<dbReference type="GeneID" id="9832448"/>
<keyword evidence="3" id="KW-0687">Ribonucleoprotein</keyword>
<accession>A0A090N4B1</accession>
<dbReference type="RefSeq" id="XP_022839901.1">
    <property type="nucleotide sequence ID" value="XM_022982958.1"/>
</dbReference>
<evidence type="ECO:0000313" key="5">
    <source>
        <dbReference type="EMBL" id="CEF99558.1"/>
    </source>
</evidence>
<dbReference type="InterPro" id="IPR003256">
    <property type="entry name" value="Ribosomal_uL24"/>
</dbReference>
<gene>
    <name evidence="5" type="ORF">OT_ostta11g00780</name>
</gene>
<reference evidence="5 6" key="2">
    <citation type="journal article" date="2014" name="BMC Genomics">
        <title>An improved genome of the model marine alga Ostreococcus tauri unfolds by assessing Illumina de novo assemblies.</title>
        <authorList>
            <person name="Blanc-Mathieu R."/>
            <person name="Verhelst B."/>
            <person name="Derelle E."/>
            <person name="Rombauts S."/>
            <person name="Bouget F.Y."/>
            <person name="Carre I."/>
            <person name="Chateau A."/>
            <person name="Eyre-Walker A."/>
            <person name="Grimsley N."/>
            <person name="Moreau H."/>
            <person name="Piegu B."/>
            <person name="Rivals E."/>
            <person name="Schackwitz W."/>
            <person name="Van de Peer Y."/>
            <person name="Piganeau G."/>
        </authorList>
    </citation>
    <scope>NUCLEOTIDE SEQUENCE [LARGE SCALE GENOMIC DNA]</scope>
    <source>
        <strain evidence="6">OTTH 0595 / CCAP 157/2 / RCC745</strain>
    </source>
</reference>
<dbReference type="NCBIfam" id="TIGR01079">
    <property type="entry name" value="rplX_bact"/>
    <property type="match status" value="1"/>
</dbReference>
<protein>
    <submittedName>
        <fullName evidence="5">Ribosomal protein L24</fullName>
    </submittedName>
</protein>
<dbReference type="PANTHER" id="PTHR12903">
    <property type="entry name" value="MITOCHONDRIAL RIBOSOMAL PROTEIN L24"/>
    <property type="match status" value="1"/>
</dbReference>
<dbReference type="InterPro" id="IPR008991">
    <property type="entry name" value="Translation_prot_SH3-like_sf"/>
</dbReference>
<dbReference type="OrthoDB" id="359154at2759"/>
<dbReference type="Pfam" id="PF00467">
    <property type="entry name" value="KOW"/>
    <property type="match status" value="1"/>
</dbReference>
<dbReference type="AlphaFoldDB" id="A0A090N4B1"/>
<proteinExistence type="inferred from homology"/>
<dbReference type="CDD" id="cd06089">
    <property type="entry name" value="KOW_RPL26"/>
    <property type="match status" value="1"/>
</dbReference>
<dbReference type="GO" id="GO:0003723">
    <property type="term" value="F:RNA binding"/>
    <property type="evidence" value="ECO:0007669"/>
    <property type="project" value="InterPro"/>
</dbReference>
<dbReference type="SUPFAM" id="SSF50104">
    <property type="entry name" value="Translation proteins SH3-like domain"/>
    <property type="match status" value="1"/>
</dbReference>
<dbReference type="EMBL" id="CAID01000011">
    <property type="protein sequence ID" value="CEF99558.1"/>
    <property type="molecule type" value="Genomic_DNA"/>
</dbReference>
<comment type="caution">
    <text evidence="5">The sequence shown here is derived from an EMBL/GenBank/DDBJ whole genome shotgun (WGS) entry which is preliminary data.</text>
</comment>
<sequence length="162" mass="17730">MYATSTLTARNSAFATNALGQQKSSSVTSRGRRTTLEIVAKKKWEKQALTPRGLPVRIPMHVKTGDKVLVISGADKGKVTEVVEVFTKTGEVLCKDVNVKTKHIKPRGEGETGSIIQREFPVHHSNVQHYSEAQKVRSRVGTAVVDGKKVRKLVKTGEVLAN</sequence>
<dbReference type="STRING" id="70448.A0A090N4B1"/>
<name>A0A090N4B1_OSTTA</name>
<dbReference type="InterPro" id="IPR041988">
    <property type="entry name" value="Ribosomal_uL24_KOW"/>
</dbReference>
<dbReference type="Proteomes" id="UP000009170">
    <property type="component" value="Unassembled WGS sequence"/>
</dbReference>
<dbReference type="HAMAP" id="MF_01326_B">
    <property type="entry name" value="Ribosomal_uL24_B"/>
    <property type="match status" value="1"/>
</dbReference>
<dbReference type="GO" id="GO:0005840">
    <property type="term" value="C:ribosome"/>
    <property type="evidence" value="ECO:0007669"/>
    <property type="project" value="UniProtKB-KW"/>
</dbReference>
<dbReference type="InterPro" id="IPR057264">
    <property type="entry name" value="Ribosomal_uL24_C"/>
</dbReference>
<evidence type="ECO:0000256" key="1">
    <source>
        <dbReference type="ARBA" id="ARBA00010618"/>
    </source>
</evidence>
<reference evidence="6" key="1">
    <citation type="journal article" date="2006" name="Proc. Natl. Acad. Sci. U.S.A.">
        <title>Genome analysis of the smallest free-living eukaryote Ostreococcus tauri unveils many unique features.</title>
        <authorList>
            <person name="Derelle E."/>
            <person name="Ferraz C."/>
            <person name="Rombauts S."/>
            <person name="Rouze P."/>
            <person name="Worden A.Z."/>
            <person name="Robbens S."/>
            <person name="Partensky F."/>
            <person name="Degroeve S."/>
            <person name="Echeynie S."/>
            <person name="Cooke R."/>
            <person name="Saeys Y."/>
            <person name="Wuyts J."/>
            <person name="Jabbari K."/>
            <person name="Bowler C."/>
            <person name="Panaud O."/>
            <person name="Piegu B."/>
            <person name="Ball S.G."/>
            <person name="Ral J.-P."/>
            <person name="Bouget F.-Y."/>
            <person name="Piganeau G."/>
            <person name="De Baets B."/>
            <person name="Picard A."/>
            <person name="Delseny M."/>
            <person name="Demaille J."/>
            <person name="Van de Peer Y."/>
            <person name="Moreau H."/>
        </authorList>
    </citation>
    <scope>NUCLEOTIDE SEQUENCE [LARGE SCALE GENOMIC DNA]</scope>
    <source>
        <strain evidence="6">OTTH 0595 / CCAP 157/2 / RCC745</strain>
    </source>
</reference>
<dbReference type="KEGG" id="ota:OT_ostta11g00780"/>
<evidence type="ECO:0000259" key="4">
    <source>
        <dbReference type="SMART" id="SM00739"/>
    </source>
</evidence>
<dbReference type="InParanoid" id="A0A090N4B1"/>
<dbReference type="Gene3D" id="2.30.30.30">
    <property type="match status" value="1"/>
</dbReference>
<dbReference type="InterPro" id="IPR005824">
    <property type="entry name" value="KOW"/>
</dbReference>
<keyword evidence="2 5" id="KW-0689">Ribosomal protein</keyword>
<evidence type="ECO:0000256" key="3">
    <source>
        <dbReference type="ARBA" id="ARBA00023274"/>
    </source>
</evidence>
<dbReference type="Pfam" id="PF17136">
    <property type="entry name" value="ribosomal_L24"/>
    <property type="match status" value="1"/>
</dbReference>
<dbReference type="GO" id="GO:1990904">
    <property type="term" value="C:ribonucleoprotein complex"/>
    <property type="evidence" value="ECO:0007669"/>
    <property type="project" value="UniProtKB-KW"/>
</dbReference>
<organism evidence="5 6">
    <name type="scientific">Ostreococcus tauri</name>
    <name type="common">Marine green alga</name>
    <dbReference type="NCBI Taxonomy" id="70448"/>
    <lineage>
        <taxon>Eukaryota</taxon>
        <taxon>Viridiplantae</taxon>
        <taxon>Chlorophyta</taxon>
        <taxon>Mamiellophyceae</taxon>
        <taxon>Mamiellales</taxon>
        <taxon>Bathycoccaceae</taxon>
        <taxon>Ostreococcus</taxon>
    </lineage>
</organism>
<dbReference type="FunCoup" id="A0A090N4B1">
    <property type="interactions" value="560"/>
</dbReference>
<dbReference type="GO" id="GO:0003735">
    <property type="term" value="F:structural constituent of ribosome"/>
    <property type="evidence" value="ECO:0007669"/>
    <property type="project" value="InterPro"/>
</dbReference>
<dbReference type="GO" id="GO:0006412">
    <property type="term" value="P:translation"/>
    <property type="evidence" value="ECO:0007669"/>
    <property type="project" value="InterPro"/>
</dbReference>
<dbReference type="InterPro" id="IPR014722">
    <property type="entry name" value="Rib_uL2_dom2"/>
</dbReference>
<evidence type="ECO:0000313" key="6">
    <source>
        <dbReference type="Proteomes" id="UP000009170"/>
    </source>
</evidence>
<keyword evidence="6" id="KW-1185">Reference proteome</keyword>
<feature type="domain" description="KOW" evidence="4">
    <location>
        <begin position="61"/>
        <end position="88"/>
    </location>
</feature>
<evidence type="ECO:0000256" key="2">
    <source>
        <dbReference type="ARBA" id="ARBA00022980"/>
    </source>
</evidence>
<comment type="similarity">
    <text evidence="1">Belongs to the universal ribosomal protein uL24 family.</text>
</comment>